<dbReference type="Gene3D" id="3.40.50.150">
    <property type="entry name" value="Vaccinia Virus protein VP39"/>
    <property type="match status" value="1"/>
</dbReference>
<accession>A0ABY7G0K5</accession>
<sequence>EGKIRLLDVGSCFNPFLTIPEFQAVGIDISPATESVFYCDFLHLRTTEPLQVADDTMSTFINNLKDPVDWLPEESFHVIVFSLLLEYFPAPYQRWLCCEKAWNLLMYNGILVIVTPDSHKQHRNAPMVKSWKTAIESLGFKRWRYVKQEHLHCMVFRKVTITSEDKQQRFLKGITPDMIYIPQDFNDVENFESVNTDYGYCEQNEEFYRSHAFNELPTMTSESDEN</sequence>
<proteinExistence type="predicted"/>
<dbReference type="SUPFAM" id="SSF53335">
    <property type="entry name" value="S-adenosyl-L-methionine-dependent methyltransferases"/>
    <property type="match status" value="1"/>
</dbReference>
<dbReference type="PANTHER" id="PTHR21008">
    <property type="entry name" value="S-ADENOSYLMETHIONINE SENSOR UPSTREAM OF MTORC1-RELATED"/>
    <property type="match status" value="1"/>
</dbReference>
<protein>
    <submittedName>
        <fullName evidence="4">SAMTR-like protein</fullName>
    </submittedName>
</protein>
<evidence type="ECO:0000256" key="2">
    <source>
        <dbReference type="ARBA" id="ARBA00022679"/>
    </source>
</evidence>
<organism evidence="4 5">
    <name type="scientific">Mya arenaria</name>
    <name type="common">Soft-shell clam</name>
    <dbReference type="NCBI Taxonomy" id="6604"/>
    <lineage>
        <taxon>Eukaryota</taxon>
        <taxon>Metazoa</taxon>
        <taxon>Spiralia</taxon>
        <taxon>Lophotrochozoa</taxon>
        <taxon>Mollusca</taxon>
        <taxon>Bivalvia</taxon>
        <taxon>Autobranchia</taxon>
        <taxon>Heteroconchia</taxon>
        <taxon>Euheterodonta</taxon>
        <taxon>Imparidentia</taxon>
        <taxon>Neoheterodontei</taxon>
        <taxon>Myida</taxon>
        <taxon>Myoidea</taxon>
        <taxon>Myidae</taxon>
        <taxon>Mya</taxon>
    </lineage>
</organism>
<dbReference type="Proteomes" id="UP001164746">
    <property type="component" value="Chromosome 14"/>
</dbReference>
<evidence type="ECO:0000256" key="1">
    <source>
        <dbReference type="ARBA" id="ARBA00022603"/>
    </source>
</evidence>
<dbReference type="InterPro" id="IPR029063">
    <property type="entry name" value="SAM-dependent_MTases_sf"/>
</dbReference>
<keyword evidence="1" id="KW-0489">Methyltransferase</keyword>
<evidence type="ECO:0000313" key="5">
    <source>
        <dbReference type="Proteomes" id="UP001164746"/>
    </source>
</evidence>
<keyword evidence="3" id="KW-0949">S-adenosyl-L-methionine</keyword>
<dbReference type="InterPro" id="IPR021867">
    <property type="entry name" value="Bmt2/SAMTOR"/>
</dbReference>
<feature type="non-terminal residue" evidence="4">
    <location>
        <position position="1"/>
    </location>
</feature>
<dbReference type="PANTHER" id="PTHR21008:SF0">
    <property type="entry name" value="S-ADENOSYLMETHIONINE SENSOR UPSTREAM OF MTORC1"/>
    <property type="match status" value="1"/>
</dbReference>
<keyword evidence="2" id="KW-0808">Transferase</keyword>
<evidence type="ECO:0000256" key="3">
    <source>
        <dbReference type="ARBA" id="ARBA00022691"/>
    </source>
</evidence>
<gene>
    <name evidence="4" type="ORF">MAR_012638</name>
</gene>
<dbReference type="Pfam" id="PF11968">
    <property type="entry name" value="Bmt2"/>
    <property type="match status" value="1"/>
</dbReference>
<keyword evidence="5" id="KW-1185">Reference proteome</keyword>
<reference evidence="4" key="1">
    <citation type="submission" date="2022-11" db="EMBL/GenBank/DDBJ databases">
        <title>Centuries of genome instability and evolution in soft-shell clam transmissible cancer (bioRxiv).</title>
        <authorList>
            <person name="Hart S.F.M."/>
            <person name="Yonemitsu M.A."/>
            <person name="Giersch R.M."/>
            <person name="Beal B.F."/>
            <person name="Arriagada G."/>
            <person name="Davis B.W."/>
            <person name="Ostrander E.A."/>
            <person name="Goff S.P."/>
            <person name="Metzger M.J."/>
        </authorList>
    </citation>
    <scope>NUCLEOTIDE SEQUENCE</scope>
    <source>
        <strain evidence="4">MELC-2E11</strain>
        <tissue evidence="4">Siphon/mantle</tissue>
    </source>
</reference>
<evidence type="ECO:0000313" key="4">
    <source>
        <dbReference type="EMBL" id="WAR26934.1"/>
    </source>
</evidence>
<dbReference type="EMBL" id="CP111025">
    <property type="protein sequence ID" value="WAR26934.1"/>
    <property type="molecule type" value="Genomic_DNA"/>
</dbReference>
<name>A0ABY7G0K5_MYAAR</name>